<dbReference type="SUPFAM" id="SSF55729">
    <property type="entry name" value="Acyl-CoA N-acyltransferases (Nat)"/>
    <property type="match status" value="1"/>
</dbReference>
<dbReference type="Pfam" id="PF13302">
    <property type="entry name" value="Acetyltransf_3"/>
    <property type="match status" value="1"/>
</dbReference>
<evidence type="ECO:0000259" key="2">
    <source>
        <dbReference type="Pfam" id="PF13302"/>
    </source>
</evidence>
<organism evidence="3 4">
    <name type="scientific">Jatrophihabitans telluris</name>
    <dbReference type="NCBI Taxonomy" id="2038343"/>
    <lineage>
        <taxon>Bacteria</taxon>
        <taxon>Bacillati</taxon>
        <taxon>Actinomycetota</taxon>
        <taxon>Actinomycetes</taxon>
        <taxon>Jatrophihabitantales</taxon>
        <taxon>Jatrophihabitantaceae</taxon>
        <taxon>Jatrophihabitans</taxon>
    </lineage>
</organism>
<evidence type="ECO:0000313" key="4">
    <source>
        <dbReference type="Proteomes" id="UP001056336"/>
    </source>
</evidence>
<proteinExistence type="predicted"/>
<name>A0ABY4QSF3_9ACTN</name>
<gene>
    <name evidence="3" type="ORF">M6D93_10550</name>
</gene>
<evidence type="ECO:0000313" key="3">
    <source>
        <dbReference type="EMBL" id="UQX86749.1"/>
    </source>
</evidence>
<keyword evidence="4" id="KW-1185">Reference proteome</keyword>
<dbReference type="PANTHER" id="PTHR43610:SF1">
    <property type="entry name" value="N-ACETYLTRANSFERASE DOMAIN-CONTAINING PROTEIN"/>
    <property type="match status" value="1"/>
</dbReference>
<evidence type="ECO:0000256" key="1">
    <source>
        <dbReference type="SAM" id="MobiDB-lite"/>
    </source>
</evidence>
<dbReference type="EMBL" id="CP097332">
    <property type="protein sequence ID" value="UQX86749.1"/>
    <property type="molecule type" value="Genomic_DNA"/>
</dbReference>
<feature type="domain" description="N-acetyltransferase" evidence="2">
    <location>
        <begin position="46"/>
        <end position="187"/>
    </location>
</feature>
<reference evidence="3" key="2">
    <citation type="submission" date="2022-05" db="EMBL/GenBank/DDBJ databases">
        <authorList>
            <person name="Kim J.-S."/>
            <person name="Lee K."/>
            <person name="Suh M."/>
            <person name="Eom M."/>
            <person name="Kim J.-S."/>
            <person name="Kim D.-S."/>
            <person name="Ko S.-H."/>
            <person name="Shin Y."/>
            <person name="Lee J.-S."/>
        </authorList>
    </citation>
    <scope>NUCLEOTIDE SEQUENCE</scope>
    <source>
        <strain evidence="3">N237</strain>
    </source>
</reference>
<dbReference type="InterPro" id="IPR016181">
    <property type="entry name" value="Acyl_CoA_acyltransferase"/>
</dbReference>
<reference evidence="3" key="1">
    <citation type="journal article" date="2018" name="Int. J. Syst. Evol. Microbiol.">
        <title>Jatrophihabitans telluris sp. nov., isolated from sediment soil of lava forest wetlands and the emended description of the genus Jatrophihabitans.</title>
        <authorList>
            <person name="Lee K.C."/>
            <person name="Suh M.K."/>
            <person name="Eom M.K."/>
            <person name="Kim K.K."/>
            <person name="Kim J.S."/>
            <person name="Kim D.S."/>
            <person name="Ko S.H."/>
            <person name="Shin Y.K."/>
            <person name="Lee J.S."/>
        </authorList>
    </citation>
    <scope>NUCLEOTIDE SEQUENCE</scope>
    <source>
        <strain evidence="3">N237</strain>
    </source>
</reference>
<dbReference type="PANTHER" id="PTHR43610">
    <property type="entry name" value="BLL6696 PROTEIN"/>
    <property type="match status" value="1"/>
</dbReference>
<dbReference type="Proteomes" id="UP001056336">
    <property type="component" value="Chromosome"/>
</dbReference>
<sequence>MSTPVPPQDSPTAHTIGARVRPLATPAPDPLRWTAMESLAGTLVALVPLTMDHATGYLDAANSSDGAYEVFVHLGLGAPTTLAEARQHIAIALAGRARSERFPYAQLERGSGRFIGTTSLYEVSPATRSLAIGHTWLGRAWWRSGHNTDSKLTILRHAFDILGAVRVVWHTDILNERSQAAIERLGASREGVLRKHRIRPDGTWRDTVQYAMTDEDWPGAGAALAARLSPRAPRAAEETSTPGALPGDCADDSAAGVATD</sequence>
<dbReference type="Gene3D" id="3.40.630.30">
    <property type="match status" value="1"/>
</dbReference>
<accession>A0ABY4QSF3</accession>
<dbReference type="InterPro" id="IPR000182">
    <property type="entry name" value="GNAT_dom"/>
</dbReference>
<dbReference type="RefSeq" id="WP_249769118.1">
    <property type="nucleotide sequence ID" value="NZ_CP097332.1"/>
</dbReference>
<protein>
    <submittedName>
        <fullName evidence="3">GNAT family N-acetyltransferase</fullName>
    </submittedName>
</protein>
<feature type="region of interest" description="Disordered" evidence="1">
    <location>
        <begin position="225"/>
        <end position="260"/>
    </location>
</feature>